<dbReference type="InterPro" id="IPR027417">
    <property type="entry name" value="P-loop_NTPase"/>
</dbReference>
<gene>
    <name evidence="2" type="ORF">B1B05_12985</name>
    <name evidence="3" type="ORF">SAMN05443094_10691</name>
</gene>
<dbReference type="InterPro" id="IPR052539">
    <property type="entry name" value="MGD_biosynthesis_adapter"/>
</dbReference>
<reference evidence="5" key="2">
    <citation type="submission" date="2017-03" db="EMBL/GenBank/DDBJ databases">
        <title>Bacillus sp. V-88(T) DSM27956, whole genome shotgun sequencing project.</title>
        <authorList>
            <person name="Dastager S.G."/>
            <person name="Neurgaonkar P.S."/>
            <person name="Dharne M.S."/>
        </authorList>
    </citation>
    <scope>NUCLEOTIDE SEQUENCE [LARGE SCALE GENOMIC DNA]</scope>
    <source>
        <strain evidence="5">DSM 25145</strain>
    </source>
</reference>
<dbReference type="Proteomes" id="UP000215545">
    <property type="component" value="Unassembled WGS sequence"/>
</dbReference>
<dbReference type="GO" id="GO:0005525">
    <property type="term" value="F:GTP binding"/>
    <property type="evidence" value="ECO:0007669"/>
    <property type="project" value="InterPro"/>
</dbReference>
<dbReference type="PANTHER" id="PTHR40072">
    <property type="entry name" value="MOLYBDOPTERIN-GUANINE DINUCLEOTIDE BIOSYNTHESIS ADAPTER PROTEIN-RELATED"/>
    <property type="match status" value="1"/>
</dbReference>
<evidence type="ECO:0000313" key="4">
    <source>
        <dbReference type="Proteomes" id="UP000186385"/>
    </source>
</evidence>
<dbReference type="CDD" id="cd03116">
    <property type="entry name" value="MobB"/>
    <property type="match status" value="1"/>
</dbReference>
<protein>
    <submittedName>
        <fullName evidence="3">Molybdopterin-guanine dinucleotide biosynthesis protein B</fullName>
    </submittedName>
    <submittedName>
        <fullName evidence="2">Molybdopterin-guanine dinucleotide biosynthesis protein MobB</fullName>
    </submittedName>
</protein>
<dbReference type="GO" id="GO:0006777">
    <property type="term" value="P:Mo-molybdopterin cofactor biosynthetic process"/>
    <property type="evidence" value="ECO:0007669"/>
    <property type="project" value="InterPro"/>
</dbReference>
<evidence type="ECO:0000313" key="5">
    <source>
        <dbReference type="Proteomes" id="UP000215545"/>
    </source>
</evidence>
<dbReference type="InterPro" id="IPR004435">
    <property type="entry name" value="MobB_dom"/>
</dbReference>
<proteinExistence type="predicted"/>
<dbReference type="RefSeq" id="WP_045851188.1">
    <property type="nucleotide sequence ID" value="NZ_FTLX01000006.1"/>
</dbReference>
<dbReference type="Pfam" id="PF03205">
    <property type="entry name" value="MobB"/>
    <property type="match status" value="1"/>
</dbReference>
<reference evidence="3 4" key="1">
    <citation type="submission" date="2017-01" db="EMBL/GenBank/DDBJ databases">
        <authorList>
            <person name="Mah S.A."/>
            <person name="Swanson W.J."/>
            <person name="Moy G.W."/>
            <person name="Vacquier V.D."/>
        </authorList>
    </citation>
    <scope>NUCLEOTIDE SEQUENCE [LARGE SCALE GENOMIC DNA]</scope>
    <source>
        <strain evidence="3 4">NIO-1016</strain>
    </source>
</reference>
<evidence type="ECO:0000313" key="3">
    <source>
        <dbReference type="EMBL" id="SIR21610.1"/>
    </source>
</evidence>
<dbReference type="PANTHER" id="PTHR40072:SF1">
    <property type="entry name" value="MOLYBDOPTERIN-GUANINE DINUCLEOTIDE BIOSYNTHESIS ADAPTER PROTEIN"/>
    <property type="match status" value="1"/>
</dbReference>
<organism evidence="3 4">
    <name type="scientific">Domibacillus enclensis</name>
    <dbReference type="NCBI Taxonomy" id="1017273"/>
    <lineage>
        <taxon>Bacteria</taxon>
        <taxon>Bacillati</taxon>
        <taxon>Bacillota</taxon>
        <taxon>Bacilli</taxon>
        <taxon>Bacillales</taxon>
        <taxon>Bacillaceae</taxon>
        <taxon>Domibacillus</taxon>
    </lineage>
</organism>
<feature type="domain" description="Molybdopterin-guanine dinucleotide biosynthesis protein B (MobB)" evidence="1">
    <location>
        <begin position="4"/>
        <end position="130"/>
    </location>
</feature>
<dbReference type="AlphaFoldDB" id="A0A1N6Z462"/>
<dbReference type="OrthoDB" id="9786803at2"/>
<dbReference type="EMBL" id="FTLX01000006">
    <property type="protein sequence ID" value="SIR21610.1"/>
    <property type="molecule type" value="Genomic_DNA"/>
</dbReference>
<evidence type="ECO:0000313" key="2">
    <source>
        <dbReference type="EMBL" id="OXS76584.1"/>
    </source>
</evidence>
<keyword evidence="5" id="KW-1185">Reference proteome</keyword>
<dbReference type="NCBIfam" id="TIGR00176">
    <property type="entry name" value="mobB"/>
    <property type="match status" value="1"/>
</dbReference>
<evidence type="ECO:0000259" key="1">
    <source>
        <dbReference type="Pfam" id="PF03205"/>
    </source>
</evidence>
<dbReference type="STRING" id="1017273.SAMN05443094_10691"/>
<dbReference type="EMBL" id="MWSK01000006">
    <property type="protein sequence ID" value="OXS76584.1"/>
    <property type="molecule type" value="Genomic_DNA"/>
</dbReference>
<dbReference type="SUPFAM" id="SSF52540">
    <property type="entry name" value="P-loop containing nucleoside triphosphate hydrolases"/>
    <property type="match status" value="1"/>
</dbReference>
<name>A0A1N6Z462_9BACI</name>
<dbReference type="Gene3D" id="3.40.50.300">
    <property type="entry name" value="P-loop containing nucleotide triphosphate hydrolases"/>
    <property type="match status" value="1"/>
</dbReference>
<accession>A0A1N6Z462</accession>
<sequence length="161" mass="18103">MKKVFQIVGYQNSGKTTLMEKVIRGAAEQGVRVASIKHHGHGGAPDAKDSTRHQQAGAVIAGVEGSGILQLNIQQSEWALRDILRLYEMFPIDCIFIEGYKGEAYPKAVLIRNEEDLHLLHLENIQCVISWIDLPASSYPAFHVKQENEYIPFIVNKIVHR</sequence>
<reference evidence="2" key="3">
    <citation type="submission" date="2017-03" db="EMBL/GenBank/DDBJ databases">
        <authorList>
            <person name="Dastager S.G."/>
            <person name="Neurgaonkar P.S."/>
            <person name="Dharne M.S."/>
        </authorList>
    </citation>
    <scope>NUCLEOTIDE SEQUENCE</scope>
    <source>
        <strain evidence="2">DSM 25145</strain>
    </source>
</reference>
<dbReference type="Proteomes" id="UP000186385">
    <property type="component" value="Unassembled WGS sequence"/>
</dbReference>